<dbReference type="eggNOG" id="COG2017">
    <property type="taxonomic scope" value="Bacteria"/>
</dbReference>
<proteinExistence type="predicted"/>
<dbReference type="AlphaFoldDB" id="R0D3P0"/>
<dbReference type="GO" id="GO:0016853">
    <property type="term" value="F:isomerase activity"/>
    <property type="evidence" value="ECO:0007669"/>
    <property type="project" value="InterPro"/>
</dbReference>
<dbReference type="GO" id="GO:0030246">
    <property type="term" value="F:carbohydrate binding"/>
    <property type="evidence" value="ECO:0007669"/>
    <property type="project" value="InterPro"/>
</dbReference>
<dbReference type="GO" id="GO:0005975">
    <property type="term" value="P:carbohydrate metabolic process"/>
    <property type="evidence" value="ECO:0007669"/>
    <property type="project" value="InterPro"/>
</dbReference>
<evidence type="ECO:0000313" key="1">
    <source>
        <dbReference type="EMBL" id="ENZ83201.1"/>
    </source>
</evidence>
<dbReference type="InterPro" id="IPR008183">
    <property type="entry name" value="Aldose_1/G6P_1-epimerase"/>
</dbReference>
<dbReference type="STRING" id="1292034.OR37_00976"/>
<protein>
    <submittedName>
        <fullName evidence="1">Galactose mutarotase-like enzyme</fullName>
    </submittedName>
</protein>
<dbReference type="OrthoDB" id="9796517at2"/>
<dbReference type="EMBL" id="APMP01000003">
    <property type="protein sequence ID" value="ENZ83201.1"/>
    <property type="molecule type" value="Genomic_DNA"/>
</dbReference>
<dbReference type="InterPro" id="IPR011013">
    <property type="entry name" value="Gal_mutarotase_sf_dom"/>
</dbReference>
<reference evidence="1 2" key="1">
    <citation type="journal article" date="2013" name="Genome Announc.">
        <title>Draft Genome Sequence for Caulobacter sp. Strain OR37, a Bacterium Tolerant to Heavy Metals.</title>
        <authorList>
            <person name="Utturkar S.M."/>
            <person name="Bollmann A."/>
            <person name="Brzoska R.M."/>
            <person name="Klingeman D.M."/>
            <person name="Epstein S.E."/>
            <person name="Palumbo A.V."/>
            <person name="Brown S.D."/>
        </authorList>
    </citation>
    <scope>NUCLEOTIDE SEQUENCE [LARGE SCALE GENOMIC DNA]</scope>
    <source>
        <strain evidence="1 2">OR37</strain>
    </source>
</reference>
<dbReference type="Proteomes" id="UP000013063">
    <property type="component" value="Unassembled WGS sequence"/>
</dbReference>
<dbReference type="CDD" id="cd09021">
    <property type="entry name" value="Aldose_epim_Ec_YphB"/>
    <property type="match status" value="1"/>
</dbReference>
<dbReference type="RefSeq" id="WP_004616430.1">
    <property type="nucleotide sequence ID" value="NZ_APMP01000003.1"/>
</dbReference>
<comment type="caution">
    <text evidence="1">The sequence shown here is derived from an EMBL/GenBank/DDBJ whole genome shotgun (WGS) entry which is preliminary data.</text>
</comment>
<evidence type="ECO:0000313" key="2">
    <source>
        <dbReference type="Proteomes" id="UP000013063"/>
    </source>
</evidence>
<dbReference type="PATRIC" id="fig|1292034.3.peg.967"/>
<dbReference type="Pfam" id="PF01263">
    <property type="entry name" value="Aldose_epim"/>
    <property type="match status" value="1"/>
</dbReference>
<organism evidence="1 2">
    <name type="scientific">Caulobacter vibrioides OR37</name>
    <dbReference type="NCBI Taxonomy" id="1292034"/>
    <lineage>
        <taxon>Bacteria</taxon>
        <taxon>Pseudomonadati</taxon>
        <taxon>Pseudomonadota</taxon>
        <taxon>Alphaproteobacteria</taxon>
        <taxon>Caulobacterales</taxon>
        <taxon>Caulobacteraceae</taxon>
        <taxon>Caulobacter</taxon>
    </lineage>
</organism>
<accession>R0D3P0</accession>
<dbReference type="InterPro" id="IPR014718">
    <property type="entry name" value="GH-type_carb-bd"/>
</dbReference>
<dbReference type="SUPFAM" id="SSF74650">
    <property type="entry name" value="Galactose mutarotase-like"/>
    <property type="match status" value="1"/>
</dbReference>
<sequence>MTVLEKGSARLILAPETGGAIAGFTVNGRDVLRPAPAGVLDPLLTGNFPLVPFCNRVPNGRFVFEGREVALAPNLPGHPHALHGQGWRAVWSVARADAAEATLVHDHARGDWPWAYRAEQRFVLGDTGFRVTLTVTNTDETAMPAGLGLHPYFPRRTGETLTAANDGVWMVDADVLPTVHHRGVWGPDWAKGAAVEGPDLIDHCYTGWDQRAVLSAPGAPDTVITASPECRWLHVYAPPGEDFVCVEPCASRPDPFGAGDTGMIRLAPGESRSIWMDVSTG</sequence>
<keyword evidence="2" id="KW-1185">Reference proteome</keyword>
<gene>
    <name evidence="1" type="ORF">OR37_00976</name>
</gene>
<dbReference type="Gene3D" id="2.70.98.10">
    <property type="match status" value="1"/>
</dbReference>
<name>R0D3P0_CAUVI</name>